<dbReference type="InterPro" id="IPR027417">
    <property type="entry name" value="P-loop_NTPase"/>
</dbReference>
<dbReference type="NCBIfam" id="TIGR03596">
    <property type="entry name" value="GTPase_YlqF"/>
    <property type="match status" value="1"/>
</dbReference>
<dbReference type="Gene3D" id="3.40.50.300">
    <property type="entry name" value="P-loop containing nucleotide triphosphate hydrolases"/>
    <property type="match status" value="1"/>
</dbReference>
<evidence type="ECO:0000256" key="1">
    <source>
        <dbReference type="ARBA" id="ARBA00022741"/>
    </source>
</evidence>
<dbReference type="InterPro" id="IPR019991">
    <property type="entry name" value="GTP-bd_ribosome_bgen"/>
</dbReference>
<evidence type="ECO:0000256" key="3">
    <source>
        <dbReference type="PIRNR" id="PIRNR006230"/>
    </source>
</evidence>
<keyword evidence="8" id="KW-1185">Reference proteome</keyword>
<organism evidence="7 8">
    <name type="scientific">Andreprevotia lacus DSM 23236</name>
    <dbReference type="NCBI Taxonomy" id="1121001"/>
    <lineage>
        <taxon>Bacteria</taxon>
        <taxon>Pseudomonadati</taxon>
        <taxon>Pseudomonadota</taxon>
        <taxon>Betaproteobacteria</taxon>
        <taxon>Neisseriales</taxon>
        <taxon>Chitinibacteraceae</taxon>
        <taxon>Andreprevotia</taxon>
    </lineage>
</organism>
<evidence type="ECO:0000259" key="6">
    <source>
        <dbReference type="PROSITE" id="PS51721"/>
    </source>
</evidence>
<dbReference type="EMBL" id="FWXD01000005">
    <property type="protein sequence ID" value="SMC21147.1"/>
    <property type="molecule type" value="Genomic_DNA"/>
</dbReference>
<evidence type="ECO:0000313" key="8">
    <source>
        <dbReference type="Proteomes" id="UP000192761"/>
    </source>
</evidence>
<dbReference type="Proteomes" id="UP000192761">
    <property type="component" value="Unassembled WGS sequence"/>
</dbReference>
<feature type="region of interest" description="Disordered" evidence="5">
    <location>
        <begin position="280"/>
        <end position="299"/>
    </location>
</feature>
<dbReference type="Gene3D" id="1.10.1580.10">
    <property type="match status" value="1"/>
</dbReference>
<dbReference type="OrthoDB" id="9779790at2"/>
<gene>
    <name evidence="7" type="ORF">SAMN02745857_01140</name>
</gene>
<name>A0A1W1XBA2_9NEIS</name>
<dbReference type="PROSITE" id="PS51721">
    <property type="entry name" value="G_CP"/>
    <property type="match status" value="1"/>
</dbReference>
<dbReference type="InterPro" id="IPR016478">
    <property type="entry name" value="GTPase_MTG1"/>
</dbReference>
<protein>
    <recommendedName>
        <fullName evidence="3">Ribosome biogenesis GTPase A</fullName>
    </recommendedName>
</protein>
<dbReference type="PIRSF" id="PIRSF006230">
    <property type="entry name" value="MG442"/>
    <property type="match status" value="1"/>
</dbReference>
<dbReference type="Pfam" id="PF01926">
    <property type="entry name" value="MMR_HSR1"/>
    <property type="match status" value="1"/>
</dbReference>
<dbReference type="GO" id="GO:0006412">
    <property type="term" value="P:translation"/>
    <property type="evidence" value="ECO:0007669"/>
    <property type="project" value="TreeGrafter"/>
</dbReference>
<feature type="domain" description="CP-type G" evidence="6">
    <location>
        <begin position="14"/>
        <end position="175"/>
    </location>
</feature>
<dbReference type="RefSeq" id="WP_084089775.1">
    <property type="nucleotide sequence ID" value="NZ_FWXD01000005.1"/>
</dbReference>
<evidence type="ECO:0000256" key="4">
    <source>
        <dbReference type="PIRSR" id="PIRSR006230-1"/>
    </source>
</evidence>
<evidence type="ECO:0000313" key="7">
    <source>
        <dbReference type="EMBL" id="SMC21147.1"/>
    </source>
</evidence>
<dbReference type="GO" id="GO:0005525">
    <property type="term" value="F:GTP binding"/>
    <property type="evidence" value="ECO:0007669"/>
    <property type="project" value="UniProtKB-KW"/>
</dbReference>
<dbReference type="CDD" id="cd01856">
    <property type="entry name" value="YlqF"/>
    <property type="match status" value="1"/>
</dbReference>
<dbReference type="GO" id="GO:0005737">
    <property type="term" value="C:cytoplasm"/>
    <property type="evidence" value="ECO:0007669"/>
    <property type="project" value="UniProtKB-SubCell"/>
</dbReference>
<dbReference type="InterPro" id="IPR030378">
    <property type="entry name" value="G_CP_dom"/>
</dbReference>
<dbReference type="SUPFAM" id="SSF52540">
    <property type="entry name" value="P-loop containing nucleoside triphosphate hydrolases"/>
    <property type="match status" value="1"/>
</dbReference>
<comment type="function">
    <text evidence="3">Required for a late step of 50S ribosomal subunit assembly. Has GTPase activity.</text>
</comment>
<keyword evidence="3" id="KW-0963">Cytoplasm</keyword>
<dbReference type="STRING" id="1121001.SAMN02745857_01140"/>
<dbReference type="AlphaFoldDB" id="A0A1W1XBA2"/>
<feature type="binding site" evidence="4">
    <location>
        <position position="171"/>
    </location>
    <ligand>
        <name>GTP</name>
        <dbReference type="ChEBI" id="CHEBI:37565"/>
    </ligand>
</feature>
<feature type="compositionally biased region" description="Acidic residues" evidence="5">
    <location>
        <begin position="288"/>
        <end position="299"/>
    </location>
</feature>
<keyword evidence="1 3" id="KW-0547">Nucleotide-binding</keyword>
<dbReference type="GO" id="GO:0003924">
    <property type="term" value="F:GTPase activity"/>
    <property type="evidence" value="ECO:0007669"/>
    <property type="project" value="TreeGrafter"/>
</dbReference>
<dbReference type="InterPro" id="IPR023179">
    <property type="entry name" value="GTP-bd_ortho_bundle_sf"/>
</dbReference>
<reference evidence="7 8" key="1">
    <citation type="submission" date="2017-04" db="EMBL/GenBank/DDBJ databases">
        <authorList>
            <person name="Afonso C.L."/>
            <person name="Miller P.J."/>
            <person name="Scott M.A."/>
            <person name="Spackman E."/>
            <person name="Goraichik I."/>
            <person name="Dimitrov K.M."/>
            <person name="Suarez D.L."/>
            <person name="Swayne D.E."/>
        </authorList>
    </citation>
    <scope>NUCLEOTIDE SEQUENCE [LARGE SCALE GENOMIC DNA]</scope>
    <source>
        <strain evidence="7 8">DSM 23236</strain>
    </source>
</reference>
<feature type="binding site" evidence="4">
    <location>
        <begin position="127"/>
        <end position="132"/>
    </location>
    <ligand>
        <name>GTP</name>
        <dbReference type="ChEBI" id="CHEBI:37565"/>
    </ligand>
</feature>
<proteinExistence type="inferred from homology"/>
<sequence>MAIQWFPGHMNAARKQVMETMAKVDMVIEIVDARAPASSSNPMLKQLRLHRQRPVLKILNKADLADPALNKVWLEWFRAQPGTEAILLGEGDKAAAVKRIPDLCRKIVPHRTGGVKPVRILILGIPNVGKSTLMNILLNRKVAKVADTPGVTQHIQRIDLSDGTIVYDTPGLLWPKIEYEEFGYRLALAGSVGRNAYSEEDVAWFAIETLTQRYPELLKQRYKLDSLDVELEALFQLIGRKRGAVLGGGRVDSQKTADLILTDFRSGTLGRITLETPADLDNLVPLGDEPEEDAESDAE</sequence>
<feature type="binding site" evidence="4">
    <location>
        <begin position="60"/>
        <end position="63"/>
    </location>
    <ligand>
        <name>GTP</name>
        <dbReference type="ChEBI" id="CHEBI:37565"/>
    </ligand>
</feature>
<dbReference type="PANTHER" id="PTHR45782:SF4">
    <property type="entry name" value="MITOCHONDRIAL RIBOSOME-ASSOCIATED GTPASE 1"/>
    <property type="match status" value="1"/>
</dbReference>
<comment type="similarity">
    <text evidence="3">Belongs to the TRAFAC class YlqF/YawG GTPase family. MTG1 subfamily.</text>
</comment>
<dbReference type="PANTHER" id="PTHR45782">
    <property type="entry name" value="MITOCHONDRIAL RIBOSOME-ASSOCIATED GTPASE 1"/>
    <property type="match status" value="1"/>
</dbReference>
<dbReference type="InterPro" id="IPR006073">
    <property type="entry name" value="GTP-bd"/>
</dbReference>
<keyword evidence="2 3" id="KW-0342">GTP-binding</keyword>
<comment type="subcellular location">
    <subcellularLocation>
        <location evidence="3">Cytoplasm</location>
    </subcellularLocation>
</comment>
<accession>A0A1W1XBA2</accession>
<evidence type="ECO:0000256" key="5">
    <source>
        <dbReference type="SAM" id="MobiDB-lite"/>
    </source>
</evidence>
<evidence type="ECO:0000256" key="2">
    <source>
        <dbReference type="ARBA" id="ARBA00023134"/>
    </source>
</evidence>